<reference evidence="4" key="1">
    <citation type="submission" date="2020-01" db="EMBL/GenBank/DDBJ databases">
        <title>Development of genomics and gene disruption for Polysphondylium violaceum indicates a role for the polyketide synthase stlB in stalk morphogenesis.</title>
        <authorList>
            <person name="Narita B."/>
            <person name="Kawabe Y."/>
            <person name="Kin K."/>
            <person name="Saito T."/>
            <person name="Gibbs R."/>
            <person name="Kuspa A."/>
            <person name="Muzny D."/>
            <person name="Queller D."/>
            <person name="Richards S."/>
            <person name="Strassman J."/>
            <person name="Sucgang R."/>
            <person name="Worley K."/>
            <person name="Schaap P."/>
        </authorList>
    </citation>
    <scope>NUCLEOTIDE SEQUENCE</scope>
    <source>
        <strain evidence="4">QSvi11</strain>
    </source>
</reference>
<dbReference type="GO" id="GO:0007059">
    <property type="term" value="P:chromosome segregation"/>
    <property type="evidence" value="ECO:0007669"/>
    <property type="project" value="UniProtKB-KW"/>
</dbReference>
<dbReference type="AlphaFoldDB" id="A0A8J4V052"/>
<accession>A0A8J4V052</accession>
<evidence type="ECO:0000259" key="3">
    <source>
        <dbReference type="Pfam" id="PF01883"/>
    </source>
</evidence>
<proteinExistence type="inferred from homology"/>
<dbReference type="Proteomes" id="UP000695562">
    <property type="component" value="Unassembled WGS sequence"/>
</dbReference>
<dbReference type="SUPFAM" id="SSF117916">
    <property type="entry name" value="Fe-S cluster assembly (FSCA) domain-like"/>
    <property type="match status" value="1"/>
</dbReference>
<protein>
    <recommendedName>
        <fullName evidence="3">MIP18 family-like domain-containing protein</fullName>
    </recommendedName>
</protein>
<comment type="similarity">
    <text evidence="1">Belongs to the MIP18 family.</text>
</comment>
<evidence type="ECO:0000313" key="4">
    <source>
        <dbReference type="EMBL" id="KAF2073948.1"/>
    </source>
</evidence>
<dbReference type="FunFam" id="3.30.300.130:FF:000004">
    <property type="entry name" value="cytosolic iron-sulfur assembly component 2A"/>
    <property type="match status" value="1"/>
</dbReference>
<dbReference type="Gene3D" id="6.10.250.1280">
    <property type="match status" value="1"/>
</dbReference>
<sequence length="137" mass="15774">MSQMIMNNTLIDSIDVFDIIRSIKDPEFPNTLEELNVVNEDLITVDNSTENDYCTIKIYFTPTVPHCHLAPTIGLCIREKLNLLLPKKSKIEILIKPGTHQTEDTINKQVNDKERYIAAMENKEIKKLVLECIEETE</sequence>
<dbReference type="PANTHER" id="PTHR12377">
    <property type="entry name" value="CYTOSOLIC IRON-SULFUR ASSEMBLY COMPONENT 2B-RELATED"/>
    <property type="match status" value="1"/>
</dbReference>
<gene>
    <name evidence="4" type="ORF">CYY_004735</name>
</gene>
<keyword evidence="5" id="KW-1185">Reference proteome</keyword>
<dbReference type="PANTHER" id="PTHR12377:SF2">
    <property type="entry name" value="CYTOSOLIC IRON-SULFUR ASSEMBLY COMPONENT 2A"/>
    <property type="match status" value="1"/>
</dbReference>
<evidence type="ECO:0000313" key="5">
    <source>
        <dbReference type="Proteomes" id="UP000695562"/>
    </source>
</evidence>
<dbReference type="Pfam" id="PF01883">
    <property type="entry name" value="FeS_assembly_P"/>
    <property type="match status" value="1"/>
</dbReference>
<dbReference type="Gene3D" id="3.30.300.130">
    <property type="entry name" value="Fe-S cluster assembly (FSCA)"/>
    <property type="match status" value="1"/>
</dbReference>
<feature type="domain" description="MIP18 family-like" evidence="3">
    <location>
        <begin position="15"/>
        <end position="92"/>
    </location>
</feature>
<dbReference type="EMBL" id="AJWJ01000173">
    <property type="protein sequence ID" value="KAF2073948.1"/>
    <property type="molecule type" value="Genomic_DNA"/>
</dbReference>
<name>A0A8J4V052_9MYCE</name>
<dbReference type="OrthoDB" id="2746at2759"/>
<evidence type="ECO:0000256" key="1">
    <source>
        <dbReference type="ARBA" id="ARBA00010381"/>
    </source>
</evidence>
<organism evidence="4 5">
    <name type="scientific">Polysphondylium violaceum</name>
    <dbReference type="NCBI Taxonomy" id="133409"/>
    <lineage>
        <taxon>Eukaryota</taxon>
        <taxon>Amoebozoa</taxon>
        <taxon>Evosea</taxon>
        <taxon>Eumycetozoa</taxon>
        <taxon>Dictyostelia</taxon>
        <taxon>Dictyosteliales</taxon>
        <taxon>Dictyosteliaceae</taxon>
        <taxon>Polysphondylium</taxon>
    </lineage>
</organism>
<dbReference type="InterPro" id="IPR002744">
    <property type="entry name" value="MIP18-like"/>
</dbReference>
<dbReference type="GO" id="GO:0051604">
    <property type="term" value="P:protein maturation"/>
    <property type="evidence" value="ECO:0007669"/>
    <property type="project" value="InterPro"/>
</dbReference>
<keyword evidence="2" id="KW-0159">Chromosome partition</keyword>
<comment type="caution">
    <text evidence="4">The sequence shown here is derived from an EMBL/GenBank/DDBJ whole genome shotgun (WGS) entry which is preliminary data.</text>
</comment>
<dbReference type="InterPro" id="IPR034904">
    <property type="entry name" value="FSCA_dom_sf"/>
</dbReference>
<dbReference type="InterPro" id="IPR039796">
    <property type="entry name" value="MIP18"/>
</dbReference>
<evidence type="ECO:0000256" key="2">
    <source>
        <dbReference type="ARBA" id="ARBA00022829"/>
    </source>
</evidence>